<proteinExistence type="predicted"/>
<sequence length="547" mass="62824">MIFLTYLSKVITITEVDRITRSVIDLTEKGDSMYKTAVDSLRNSDNNLISLWANAVARRNFSVNSTSIELVKLSLSQILNYINPELTRIYQKILAVEEVEIVTRTRKQKKEALVFDDEANLIIDDILDKLIPDPINKNNSNSNLRSIVDKLKYEESDKESTRYQVLNVVEMIVKGFCFWSKPSPKPEYTCLRKFESLLEIILDDTELIMSDGESICSSTRDLMRSSLKNCDNNELTESGRRIDLILQCSCLNTTVELCSVEFKKHNVTNAEIIHQQSKNARVNSCIFNTLNCITNTANNQIISVVFVGTSGYMTQMFWYKDDLVSHKVWSLIIPVNVHELESLRDTLKYMYLWKKHLLQLSAKVIRELYSNKRKIQPRIISWEKITYVIYSITAITNTSNDLNITLTTCANNHALFRNFLLMGAGPGQTNIFTASDGHGNDSHQVRKYSTAEYYTRAGFKKSNKTILNLKNGDEQLSEAERNIAAFKTANMEVFLLYIHSVLNSIDVMVRFYDDRFTSLRFLNYIGRQRADAEMVNIFVTGGKKYLK</sequence>
<dbReference type="Proteomes" id="UP001476247">
    <property type="component" value="Unassembled WGS sequence"/>
</dbReference>
<evidence type="ECO:0000313" key="2">
    <source>
        <dbReference type="Proteomes" id="UP001476247"/>
    </source>
</evidence>
<comment type="caution">
    <text evidence="1">The sequence shown here is derived from an EMBL/GenBank/DDBJ whole genome shotgun (WGS) entry which is preliminary data.</text>
</comment>
<accession>A0ABP9YD67</accession>
<protein>
    <submittedName>
        <fullName evidence="1">Uncharacterized protein</fullName>
    </submittedName>
</protein>
<name>A0ABP9YD67_9FUNG</name>
<organism evidence="1 2">
    <name type="scientific">Helicostylum pulchrum</name>
    <dbReference type="NCBI Taxonomy" id="562976"/>
    <lineage>
        <taxon>Eukaryota</taxon>
        <taxon>Fungi</taxon>
        <taxon>Fungi incertae sedis</taxon>
        <taxon>Mucoromycota</taxon>
        <taxon>Mucoromycotina</taxon>
        <taxon>Mucoromycetes</taxon>
        <taxon>Mucorales</taxon>
        <taxon>Mucorineae</taxon>
        <taxon>Mucoraceae</taxon>
        <taxon>Helicostylum</taxon>
    </lineage>
</organism>
<reference evidence="1 2" key="1">
    <citation type="submission" date="2024-04" db="EMBL/GenBank/DDBJ databases">
        <title>genome sequences of Mucor flavus KT1a and Helicostylum pulchrum KT1b strains isolation_sourced from the surface of a dry-aged beef.</title>
        <authorList>
            <person name="Toyotome T."/>
            <person name="Hosono M."/>
            <person name="Torimaru M."/>
            <person name="Fukuda K."/>
            <person name="Mikami N."/>
        </authorList>
    </citation>
    <scope>NUCLEOTIDE SEQUENCE [LARGE SCALE GENOMIC DNA]</scope>
    <source>
        <strain evidence="1 2">KT1b</strain>
    </source>
</reference>
<gene>
    <name evidence="1" type="ORF">HPULCUR_010411</name>
</gene>
<dbReference type="EMBL" id="BAABUJ010000039">
    <property type="protein sequence ID" value="GAA5804902.1"/>
    <property type="molecule type" value="Genomic_DNA"/>
</dbReference>
<evidence type="ECO:0000313" key="1">
    <source>
        <dbReference type="EMBL" id="GAA5804902.1"/>
    </source>
</evidence>
<keyword evidence="2" id="KW-1185">Reference proteome</keyword>